<dbReference type="NCBIfam" id="TIGR01217">
    <property type="entry name" value="ac_ac_CoA_syn"/>
    <property type="match status" value="1"/>
</dbReference>
<sequence>MIEHPVREGDLLWSPSSEMVRASVMQRYIDWLAHTRDLRFDDYHTLWQWSITDLSAFWQSIWDFFDVQATTSPQAVLADASMPGAVWFPGATLNYAAHAFRYADAERAAIIFQSEGGSLQTMTWADVQRQVGAVAAGLRALGVRRGDRVAAVLPNAPQAVIAFLACASLGAIWSSCSPDMGVASVADRFRQIEPRVLIAVDGYRYGGRAFDRRAALTELRAALPGVERVVLVPYLDPGAQEADAILWDELLNYDAPLQFEAVPFDHPLWILYSSGTTGLPKPIVQGHGGILLEHLKSLALHLDLRPQDRFFWFTTTGWMMWNFLVSGLLMGSTLLLYDGSPAWPDMNALWRFAADTGMTLFGTSAAYLTACRKAGITPGESFDLTRLRAMGSTGSPLPVEGFHWVYQRVKRDLWLVSLSGGTDVCTAFVGGCPLLPVTAGEIQCRCLGARVEVFDEQGRSIVGDVGELVITAPLPSMPLFFWGDADGSRYRSSYFEVYPGVWRHGDWVKLTERGTLVIYGRSDSTINRHGVRMGTSEMYRAVEGVAEVRDSLVIDLEHPDGTARMYLFVVLESGVALDDTLKERIRTHIRNVLSPRHVPDDIIAIPDVPRTLNGKKLEVPIKKILRGVPPEKAANRDAMANPETLDAFVELAAHLQR</sequence>
<evidence type="ECO:0000313" key="8">
    <source>
        <dbReference type="EMBL" id="ABU59867.1"/>
    </source>
</evidence>
<gene>
    <name evidence="8" type="ordered locus">Rcas_3829</name>
</gene>
<protein>
    <submittedName>
        <fullName evidence="8">Acetoacetyl-CoA synthase</fullName>
    </submittedName>
</protein>
<dbReference type="InterPro" id="IPR045851">
    <property type="entry name" value="AMP-bd_C_sf"/>
</dbReference>
<keyword evidence="4" id="KW-0067">ATP-binding</keyword>
<dbReference type="InterPro" id="IPR020845">
    <property type="entry name" value="AMP-binding_CS"/>
</dbReference>
<dbReference type="SUPFAM" id="SSF56801">
    <property type="entry name" value="Acetyl-CoA synthetase-like"/>
    <property type="match status" value="1"/>
</dbReference>
<evidence type="ECO:0000259" key="6">
    <source>
        <dbReference type="Pfam" id="PF13193"/>
    </source>
</evidence>
<dbReference type="AlphaFoldDB" id="A7NQM1"/>
<organism evidence="8 9">
    <name type="scientific">Roseiflexus castenholzii (strain DSM 13941 / HLO8)</name>
    <dbReference type="NCBI Taxonomy" id="383372"/>
    <lineage>
        <taxon>Bacteria</taxon>
        <taxon>Bacillati</taxon>
        <taxon>Chloroflexota</taxon>
        <taxon>Chloroflexia</taxon>
        <taxon>Chloroflexales</taxon>
        <taxon>Roseiflexineae</taxon>
        <taxon>Roseiflexaceae</taxon>
        <taxon>Roseiflexus</taxon>
    </lineage>
</organism>
<dbReference type="RefSeq" id="WP_012122290.1">
    <property type="nucleotide sequence ID" value="NC_009767.1"/>
</dbReference>
<dbReference type="Gene3D" id="3.40.50.12780">
    <property type="entry name" value="N-terminal domain of ligase-like"/>
    <property type="match status" value="1"/>
</dbReference>
<reference evidence="8 9" key="1">
    <citation type="submission" date="2007-08" db="EMBL/GenBank/DDBJ databases">
        <title>Complete sequence of Roseiflexus castenholzii DSM 13941.</title>
        <authorList>
            <consortium name="US DOE Joint Genome Institute"/>
            <person name="Copeland A."/>
            <person name="Lucas S."/>
            <person name="Lapidus A."/>
            <person name="Barry K."/>
            <person name="Glavina del Rio T."/>
            <person name="Dalin E."/>
            <person name="Tice H."/>
            <person name="Pitluck S."/>
            <person name="Thompson L.S."/>
            <person name="Brettin T."/>
            <person name="Bruce D."/>
            <person name="Detter J.C."/>
            <person name="Han C."/>
            <person name="Tapia R."/>
            <person name="Schmutz J."/>
            <person name="Larimer F."/>
            <person name="Land M."/>
            <person name="Hauser L."/>
            <person name="Kyrpides N."/>
            <person name="Mikhailova N."/>
            <person name="Bryant D.A."/>
            <person name="Hanada S."/>
            <person name="Tsukatani Y."/>
            <person name="Richardson P."/>
        </authorList>
    </citation>
    <scope>NUCLEOTIDE SEQUENCE [LARGE SCALE GENOMIC DNA]</scope>
    <source>
        <strain evidence="9">DSM 13941 / HLO8</strain>
    </source>
</reference>
<dbReference type="STRING" id="383372.Rcas_3829"/>
<dbReference type="InterPro" id="IPR042099">
    <property type="entry name" value="ANL_N_sf"/>
</dbReference>
<keyword evidence="3" id="KW-0547">Nucleotide-binding</keyword>
<evidence type="ECO:0000256" key="1">
    <source>
        <dbReference type="ARBA" id="ARBA00006432"/>
    </source>
</evidence>
<dbReference type="GO" id="GO:0005524">
    <property type="term" value="F:ATP binding"/>
    <property type="evidence" value="ECO:0007669"/>
    <property type="project" value="UniProtKB-KW"/>
</dbReference>
<dbReference type="CDD" id="cd05943">
    <property type="entry name" value="AACS"/>
    <property type="match status" value="1"/>
</dbReference>
<dbReference type="PANTHER" id="PTHR42921">
    <property type="entry name" value="ACETOACETYL-COA SYNTHETASE"/>
    <property type="match status" value="1"/>
</dbReference>
<name>A7NQM1_ROSCS</name>
<dbReference type="Proteomes" id="UP000000263">
    <property type="component" value="Chromosome"/>
</dbReference>
<dbReference type="Pfam" id="PF13193">
    <property type="entry name" value="AMP-binding_C"/>
    <property type="match status" value="1"/>
</dbReference>
<accession>A7NQM1</accession>
<dbReference type="InterPro" id="IPR025110">
    <property type="entry name" value="AMP-bd_C"/>
</dbReference>
<dbReference type="GO" id="GO:0030729">
    <property type="term" value="F:acetoacetate-CoA ligase activity"/>
    <property type="evidence" value="ECO:0007669"/>
    <property type="project" value="InterPro"/>
</dbReference>
<dbReference type="GO" id="GO:0006629">
    <property type="term" value="P:lipid metabolic process"/>
    <property type="evidence" value="ECO:0007669"/>
    <property type="project" value="InterPro"/>
</dbReference>
<feature type="domain" description="Acetyl-coenzyme A synthetase N-terminal" evidence="7">
    <location>
        <begin position="43"/>
        <end position="99"/>
    </location>
</feature>
<evidence type="ECO:0000259" key="7">
    <source>
        <dbReference type="Pfam" id="PF16177"/>
    </source>
</evidence>
<dbReference type="PROSITE" id="PS00455">
    <property type="entry name" value="AMP_BINDING"/>
    <property type="match status" value="1"/>
</dbReference>
<dbReference type="EMBL" id="CP000804">
    <property type="protein sequence ID" value="ABU59867.1"/>
    <property type="molecule type" value="Genomic_DNA"/>
</dbReference>
<dbReference type="Gene3D" id="3.30.300.30">
    <property type="match status" value="1"/>
</dbReference>
<keyword evidence="2" id="KW-0436">Ligase</keyword>
<dbReference type="Pfam" id="PF00501">
    <property type="entry name" value="AMP-binding"/>
    <property type="match status" value="1"/>
</dbReference>
<evidence type="ECO:0000256" key="4">
    <source>
        <dbReference type="ARBA" id="ARBA00022840"/>
    </source>
</evidence>
<keyword evidence="9" id="KW-1185">Reference proteome</keyword>
<evidence type="ECO:0000256" key="3">
    <source>
        <dbReference type="ARBA" id="ARBA00022741"/>
    </source>
</evidence>
<dbReference type="eggNOG" id="COG0365">
    <property type="taxonomic scope" value="Bacteria"/>
</dbReference>
<dbReference type="Pfam" id="PF16177">
    <property type="entry name" value="ACAS_N"/>
    <property type="match status" value="1"/>
</dbReference>
<dbReference type="InterPro" id="IPR032387">
    <property type="entry name" value="ACAS_N"/>
</dbReference>
<dbReference type="OrthoDB" id="9778383at2"/>
<dbReference type="KEGG" id="rca:Rcas_3829"/>
<feature type="domain" description="AMP-binding enzyme C-terminal" evidence="6">
    <location>
        <begin position="543"/>
        <end position="615"/>
    </location>
</feature>
<evidence type="ECO:0000259" key="5">
    <source>
        <dbReference type="Pfam" id="PF00501"/>
    </source>
</evidence>
<dbReference type="InterPro" id="IPR005914">
    <property type="entry name" value="Acac_CoA_synth"/>
</dbReference>
<dbReference type="HOGENOM" id="CLU_000022_3_3_0"/>
<comment type="similarity">
    <text evidence="1">Belongs to the ATP-dependent AMP-binding enzyme family.</text>
</comment>
<proteinExistence type="inferred from homology"/>
<dbReference type="InterPro" id="IPR000873">
    <property type="entry name" value="AMP-dep_synth/lig_dom"/>
</dbReference>
<evidence type="ECO:0000256" key="2">
    <source>
        <dbReference type="ARBA" id="ARBA00022598"/>
    </source>
</evidence>
<feature type="domain" description="AMP-dependent synthetase/ligase" evidence="5">
    <location>
        <begin position="105"/>
        <end position="473"/>
    </location>
</feature>
<dbReference type="NCBIfam" id="NF002937">
    <property type="entry name" value="PRK03584.1"/>
    <property type="match status" value="1"/>
</dbReference>
<dbReference type="PANTHER" id="PTHR42921:SF1">
    <property type="entry name" value="ACETOACETYL-COA SYNTHETASE"/>
    <property type="match status" value="1"/>
</dbReference>
<evidence type="ECO:0000313" key="9">
    <source>
        <dbReference type="Proteomes" id="UP000000263"/>
    </source>
</evidence>